<dbReference type="STRING" id="356882.A0A423VCG6"/>
<evidence type="ECO:0000313" key="2">
    <source>
        <dbReference type="EMBL" id="ROV88663.1"/>
    </source>
</evidence>
<accession>A0A423VCG6</accession>
<feature type="region of interest" description="Disordered" evidence="1">
    <location>
        <begin position="140"/>
        <end position="170"/>
    </location>
</feature>
<dbReference type="EMBL" id="LKEA01000077">
    <property type="protein sequence ID" value="ROV88663.1"/>
    <property type="molecule type" value="Genomic_DNA"/>
</dbReference>
<dbReference type="Pfam" id="PF14087">
    <property type="entry name" value="DUF4267"/>
    <property type="match status" value="1"/>
</dbReference>
<dbReference type="InterPro" id="IPR025363">
    <property type="entry name" value="DUF4267"/>
</dbReference>
<feature type="compositionally biased region" description="Low complexity" evidence="1">
    <location>
        <begin position="68"/>
        <end position="79"/>
    </location>
</feature>
<feature type="compositionally biased region" description="Low complexity" evidence="1">
    <location>
        <begin position="42"/>
        <end position="53"/>
    </location>
</feature>
<protein>
    <submittedName>
        <fullName evidence="2">Uncharacterized protein</fullName>
    </submittedName>
</protein>
<dbReference type="Proteomes" id="UP000283895">
    <property type="component" value="Unassembled WGS sequence"/>
</dbReference>
<reference evidence="2 3" key="1">
    <citation type="submission" date="2015-09" db="EMBL/GenBank/DDBJ databases">
        <title>Host preference determinants of Valsa canker pathogens revealed by comparative genomics.</title>
        <authorList>
            <person name="Yin Z."/>
            <person name="Huang L."/>
        </authorList>
    </citation>
    <scope>NUCLEOTIDE SEQUENCE [LARGE SCALE GENOMIC DNA]</scope>
    <source>
        <strain evidence="2 3">03-1</strain>
    </source>
</reference>
<comment type="caution">
    <text evidence="2">The sequence shown here is derived from an EMBL/GenBank/DDBJ whole genome shotgun (WGS) entry which is preliminary data.</text>
</comment>
<gene>
    <name evidence="2" type="ORF">VMCG_10332</name>
</gene>
<feature type="region of interest" description="Disordered" evidence="1">
    <location>
        <begin position="34"/>
        <end position="83"/>
    </location>
</feature>
<organism evidence="2 3">
    <name type="scientific">Cytospora schulzeri</name>
    <dbReference type="NCBI Taxonomy" id="448051"/>
    <lineage>
        <taxon>Eukaryota</taxon>
        <taxon>Fungi</taxon>
        <taxon>Dikarya</taxon>
        <taxon>Ascomycota</taxon>
        <taxon>Pezizomycotina</taxon>
        <taxon>Sordariomycetes</taxon>
        <taxon>Sordariomycetidae</taxon>
        <taxon>Diaporthales</taxon>
        <taxon>Cytosporaceae</taxon>
        <taxon>Cytospora</taxon>
    </lineage>
</organism>
<proteinExistence type="predicted"/>
<evidence type="ECO:0000256" key="1">
    <source>
        <dbReference type="SAM" id="MobiDB-lite"/>
    </source>
</evidence>
<keyword evidence="3" id="KW-1185">Reference proteome</keyword>
<name>A0A423VCG6_9PEZI</name>
<dbReference type="OrthoDB" id="5070419at2759"/>
<dbReference type="AlphaFoldDB" id="A0A423VCG6"/>
<evidence type="ECO:0000313" key="3">
    <source>
        <dbReference type="Proteomes" id="UP000283895"/>
    </source>
</evidence>
<sequence length="205" mass="21169">MYAFSPIHSYVLGAGSVGLGLHAFFRPRQEQTRFGLPLEPPSSTSSSTFSSTTHPGPAASDTTGAQANKNNNSKNSSSSLTGEDGTASPLIYLKGVREITYGVALIALQYQGNVAGVTTFAGVVALAAVGDGLVVWFQGGGAGEEGRPEGPEGPEESAGSSGSGNDKRKKKAWGHWGAAVGLGSWAAWRAFVAYGEWAAFHALTY</sequence>